<keyword evidence="3" id="KW-0804">Transcription</keyword>
<dbReference type="Pfam" id="PF09339">
    <property type="entry name" value="HTH_IclR"/>
    <property type="match status" value="1"/>
</dbReference>
<dbReference type="InterPro" id="IPR005471">
    <property type="entry name" value="Tscrpt_reg_IclR_N"/>
</dbReference>
<sequence length="247" mass="27773">MELIKRTLRTLELLSHSENGLSVSEVSKEINISTSSAHRILKCLTEQSYAHQDKNTKRYLIGYKVLTLCENINQENSLIQASKPYIQELSSKLNKTIALCVRKHDSIICIDYADSGDASMFYVRTGFSMPIHSTSSGKILCSYLDRDKVAKLLKNSNNVKNTPFTITNIDDWIQDLDEIQRKGYAICDEELQIGIQGVAVPIFNSEEKAVASLSFTSLKSDNYINVNNINILKLYAKKISKVLGNNI</sequence>
<dbReference type="AlphaFoldDB" id="A0A437S832"/>
<dbReference type="OrthoDB" id="9791752at2"/>
<accession>A0A437S832</accession>
<dbReference type="PANTHER" id="PTHR30136">
    <property type="entry name" value="HELIX-TURN-HELIX TRANSCRIPTIONAL REGULATOR, ICLR FAMILY"/>
    <property type="match status" value="1"/>
</dbReference>
<dbReference type="GO" id="GO:0003677">
    <property type="term" value="F:DNA binding"/>
    <property type="evidence" value="ECO:0007669"/>
    <property type="project" value="UniProtKB-KW"/>
</dbReference>
<evidence type="ECO:0000256" key="3">
    <source>
        <dbReference type="ARBA" id="ARBA00023163"/>
    </source>
</evidence>
<dbReference type="InterPro" id="IPR036390">
    <property type="entry name" value="WH_DNA-bd_sf"/>
</dbReference>
<dbReference type="PROSITE" id="PS51078">
    <property type="entry name" value="ICLR_ED"/>
    <property type="match status" value="1"/>
</dbReference>
<feature type="domain" description="HTH iclR-type" evidence="4">
    <location>
        <begin position="1"/>
        <end position="63"/>
    </location>
</feature>
<dbReference type="InterPro" id="IPR036388">
    <property type="entry name" value="WH-like_DNA-bd_sf"/>
</dbReference>
<dbReference type="PROSITE" id="PS51077">
    <property type="entry name" value="HTH_ICLR"/>
    <property type="match status" value="1"/>
</dbReference>
<keyword evidence="7" id="KW-1185">Reference proteome</keyword>
<dbReference type="PANTHER" id="PTHR30136:SF24">
    <property type="entry name" value="HTH-TYPE TRANSCRIPTIONAL REPRESSOR ALLR"/>
    <property type="match status" value="1"/>
</dbReference>
<dbReference type="Gene3D" id="1.10.10.10">
    <property type="entry name" value="Winged helix-like DNA-binding domain superfamily/Winged helix DNA-binding domain"/>
    <property type="match status" value="1"/>
</dbReference>
<protein>
    <submittedName>
        <fullName evidence="6">IclR family transcriptional regulator</fullName>
    </submittedName>
</protein>
<organism evidence="6 7">
    <name type="scientific">Anaerosphaera multitolerans</name>
    <dbReference type="NCBI Taxonomy" id="2487351"/>
    <lineage>
        <taxon>Bacteria</taxon>
        <taxon>Bacillati</taxon>
        <taxon>Bacillota</taxon>
        <taxon>Tissierellia</taxon>
        <taxon>Tissierellales</taxon>
        <taxon>Peptoniphilaceae</taxon>
        <taxon>Anaerosphaera</taxon>
    </lineage>
</organism>
<keyword evidence="1" id="KW-0805">Transcription regulation</keyword>
<evidence type="ECO:0000259" key="5">
    <source>
        <dbReference type="PROSITE" id="PS51078"/>
    </source>
</evidence>
<dbReference type="SUPFAM" id="SSF46785">
    <property type="entry name" value="Winged helix' DNA-binding domain"/>
    <property type="match status" value="1"/>
</dbReference>
<evidence type="ECO:0000256" key="2">
    <source>
        <dbReference type="ARBA" id="ARBA00023125"/>
    </source>
</evidence>
<evidence type="ECO:0000313" key="7">
    <source>
        <dbReference type="Proteomes" id="UP000288812"/>
    </source>
</evidence>
<dbReference type="InterPro" id="IPR011991">
    <property type="entry name" value="ArsR-like_HTH"/>
</dbReference>
<feature type="domain" description="IclR-ED" evidence="5">
    <location>
        <begin position="64"/>
        <end position="245"/>
    </location>
</feature>
<dbReference type="SUPFAM" id="SSF55781">
    <property type="entry name" value="GAF domain-like"/>
    <property type="match status" value="1"/>
</dbReference>
<evidence type="ECO:0000256" key="1">
    <source>
        <dbReference type="ARBA" id="ARBA00023015"/>
    </source>
</evidence>
<keyword evidence="2" id="KW-0238">DNA-binding</keyword>
<evidence type="ECO:0000259" key="4">
    <source>
        <dbReference type="PROSITE" id="PS51077"/>
    </source>
</evidence>
<dbReference type="GO" id="GO:0045892">
    <property type="term" value="P:negative regulation of DNA-templated transcription"/>
    <property type="evidence" value="ECO:0007669"/>
    <property type="project" value="TreeGrafter"/>
</dbReference>
<dbReference type="Pfam" id="PF01614">
    <property type="entry name" value="IclR_C"/>
    <property type="match status" value="1"/>
</dbReference>
<comment type="caution">
    <text evidence="6">The sequence shown here is derived from an EMBL/GenBank/DDBJ whole genome shotgun (WGS) entry which is preliminary data.</text>
</comment>
<dbReference type="RefSeq" id="WP_127724098.1">
    <property type="nucleotide sequence ID" value="NZ_RLIH01000004.1"/>
</dbReference>
<dbReference type="SMART" id="SM00346">
    <property type="entry name" value="HTH_ICLR"/>
    <property type="match status" value="1"/>
</dbReference>
<dbReference type="GO" id="GO:0003700">
    <property type="term" value="F:DNA-binding transcription factor activity"/>
    <property type="evidence" value="ECO:0007669"/>
    <property type="project" value="TreeGrafter"/>
</dbReference>
<name>A0A437S832_9FIRM</name>
<dbReference type="CDD" id="cd00090">
    <property type="entry name" value="HTH_ARSR"/>
    <property type="match status" value="1"/>
</dbReference>
<dbReference type="Gene3D" id="3.30.450.40">
    <property type="match status" value="1"/>
</dbReference>
<dbReference type="InterPro" id="IPR014757">
    <property type="entry name" value="Tscrpt_reg_IclR_C"/>
</dbReference>
<dbReference type="InterPro" id="IPR050707">
    <property type="entry name" value="HTH_MetabolicPath_Reg"/>
</dbReference>
<dbReference type="EMBL" id="RLIH01000004">
    <property type="protein sequence ID" value="RVU55074.1"/>
    <property type="molecule type" value="Genomic_DNA"/>
</dbReference>
<proteinExistence type="predicted"/>
<gene>
    <name evidence="6" type="ORF">EF514_04080</name>
</gene>
<reference evidence="6 7" key="1">
    <citation type="submission" date="2018-11" db="EMBL/GenBank/DDBJ databases">
        <title>Genome sequencing and assembly of Anaerosphaera sp. nov., GS7-6-2.</title>
        <authorList>
            <person name="Rettenmaier R."/>
            <person name="Liebl W."/>
            <person name="Zverlov V."/>
        </authorList>
    </citation>
    <scope>NUCLEOTIDE SEQUENCE [LARGE SCALE GENOMIC DNA]</scope>
    <source>
        <strain evidence="6 7">GS7-6-2</strain>
    </source>
</reference>
<dbReference type="Proteomes" id="UP000288812">
    <property type="component" value="Unassembled WGS sequence"/>
</dbReference>
<dbReference type="InterPro" id="IPR029016">
    <property type="entry name" value="GAF-like_dom_sf"/>
</dbReference>
<evidence type="ECO:0000313" key="6">
    <source>
        <dbReference type="EMBL" id="RVU55074.1"/>
    </source>
</evidence>